<evidence type="ECO:0000313" key="3">
    <source>
        <dbReference type="Proteomes" id="UP001371218"/>
    </source>
</evidence>
<keyword evidence="3" id="KW-1185">Reference proteome</keyword>
<dbReference type="Proteomes" id="UP001371218">
    <property type="component" value="Unassembled WGS sequence"/>
</dbReference>
<feature type="transmembrane region" description="Helical" evidence="1">
    <location>
        <begin position="97"/>
        <end position="115"/>
    </location>
</feature>
<dbReference type="EMBL" id="JBBUTG010000001">
    <property type="protein sequence ID" value="MEK8029543.1"/>
    <property type="molecule type" value="Genomic_DNA"/>
</dbReference>
<feature type="transmembrane region" description="Helical" evidence="1">
    <location>
        <begin position="135"/>
        <end position="167"/>
    </location>
</feature>
<reference evidence="2 3" key="1">
    <citation type="submission" date="2024-04" db="EMBL/GenBank/DDBJ databases">
        <title>Novel species of the genus Ideonella isolated from streams.</title>
        <authorList>
            <person name="Lu H."/>
        </authorList>
    </citation>
    <scope>NUCLEOTIDE SEQUENCE [LARGE SCALE GENOMIC DNA]</scope>
    <source>
        <strain evidence="2 3">DXS29W</strain>
    </source>
</reference>
<feature type="transmembrane region" description="Helical" evidence="1">
    <location>
        <begin position="65"/>
        <end position="88"/>
    </location>
</feature>
<proteinExistence type="predicted"/>
<evidence type="ECO:0000313" key="2">
    <source>
        <dbReference type="EMBL" id="MEK8029543.1"/>
    </source>
</evidence>
<accession>A0ABU9BHV8</accession>
<gene>
    <name evidence="2" type="ORF">AACH06_01810</name>
</gene>
<sequence>MPQTYYLGYRSLFVTLTAWAAIVLAAVACAFGAIQQASLASWAPALDAAVQAEPMPLVSGLMLGYLPWVTGAGLILAVALLVAAVGLLMRYEWARRAFIGLVVVAIAANLASLWLQHEFVKSLVDATLRDTPLPVAAVGVFGGFATAAKVLSGVVTLVACGLLAWVIRRLMSPKVRQEFVA</sequence>
<feature type="transmembrane region" description="Helical" evidence="1">
    <location>
        <begin position="12"/>
        <end position="34"/>
    </location>
</feature>
<keyword evidence="1" id="KW-1133">Transmembrane helix</keyword>
<keyword evidence="1" id="KW-0812">Transmembrane</keyword>
<name>A0ABU9BHV8_9BURK</name>
<keyword evidence="1" id="KW-0472">Membrane</keyword>
<protein>
    <submittedName>
        <fullName evidence="2">Uncharacterized protein</fullName>
    </submittedName>
</protein>
<evidence type="ECO:0000256" key="1">
    <source>
        <dbReference type="SAM" id="Phobius"/>
    </source>
</evidence>
<organism evidence="2 3">
    <name type="scientific">Ideonella lacteola</name>
    <dbReference type="NCBI Taxonomy" id="2984193"/>
    <lineage>
        <taxon>Bacteria</taxon>
        <taxon>Pseudomonadati</taxon>
        <taxon>Pseudomonadota</taxon>
        <taxon>Betaproteobacteria</taxon>
        <taxon>Burkholderiales</taxon>
        <taxon>Sphaerotilaceae</taxon>
        <taxon>Ideonella</taxon>
    </lineage>
</organism>
<comment type="caution">
    <text evidence="2">The sequence shown here is derived from an EMBL/GenBank/DDBJ whole genome shotgun (WGS) entry which is preliminary data.</text>
</comment>
<dbReference type="RefSeq" id="WP_341423878.1">
    <property type="nucleotide sequence ID" value="NZ_JBBUTG010000001.1"/>
</dbReference>